<evidence type="ECO:0000313" key="3">
    <source>
        <dbReference type="Proteomes" id="UP001451303"/>
    </source>
</evidence>
<comment type="caution">
    <text evidence="2">The sequence shown here is derived from an EMBL/GenBank/DDBJ whole genome shotgun (WGS) entry which is preliminary data.</text>
</comment>
<organism evidence="2 3">
    <name type="scientific">Neurospora intermedia</name>
    <dbReference type="NCBI Taxonomy" id="5142"/>
    <lineage>
        <taxon>Eukaryota</taxon>
        <taxon>Fungi</taxon>
        <taxon>Dikarya</taxon>
        <taxon>Ascomycota</taxon>
        <taxon>Pezizomycotina</taxon>
        <taxon>Sordariomycetes</taxon>
        <taxon>Sordariomycetidae</taxon>
        <taxon>Sordariales</taxon>
        <taxon>Sordariaceae</taxon>
        <taxon>Neurospora</taxon>
    </lineage>
</organism>
<keyword evidence="3" id="KW-1185">Reference proteome</keyword>
<feature type="region of interest" description="Disordered" evidence="1">
    <location>
        <begin position="28"/>
        <end position="51"/>
    </location>
</feature>
<dbReference type="Proteomes" id="UP001451303">
    <property type="component" value="Unassembled WGS sequence"/>
</dbReference>
<evidence type="ECO:0000313" key="2">
    <source>
        <dbReference type="EMBL" id="KAL0473462.1"/>
    </source>
</evidence>
<protein>
    <submittedName>
        <fullName evidence="2">Uncharacterized protein</fullName>
    </submittedName>
</protein>
<accession>A0ABR3DLG8</accession>
<reference evidence="2 3" key="1">
    <citation type="submission" date="2023-09" db="EMBL/GenBank/DDBJ databases">
        <title>Multi-omics analysis of a traditional fermented food reveals byproduct-associated fungal strains for waste-to-food upcycling.</title>
        <authorList>
            <consortium name="Lawrence Berkeley National Laboratory"/>
            <person name="Rekdal V.M."/>
            <person name="Villalobos-Escobedo J.M."/>
            <person name="Rodriguez-Valeron N."/>
            <person name="Garcia M.O."/>
            <person name="Vasquez D.P."/>
            <person name="Damayanti I."/>
            <person name="Sorensen P.M."/>
            <person name="Baidoo E.E."/>
            <person name="De Carvalho A.C."/>
            <person name="Riley R."/>
            <person name="Lipzen A."/>
            <person name="He G."/>
            <person name="Yan M."/>
            <person name="Haridas S."/>
            <person name="Daum C."/>
            <person name="Yoshinaga Y."/>
            <person name="Ng V."/>
            <person name="Grigoriev I.V."/>
            <person name="Munk R."/>
            <person name="Nuraida L."/>
            <person name="Wijaya C.H."/>
            <person name="Morales P.-C."/>
            <person name="Keasling J.D."/>
        </authorList>
    </citation>
    <scope>NUCLEOTIDE SEQUENCE [LARGE SCALE GENOMIC DNA]</scope>
    <source>
        <strain evidence="2 3">FGSC 2613</strain>
    </source>
</reference>
<proteinExistence type="predicted"/>
<sequence>MMSVGLLQVCLRRESEVERGVALPCPVPGQRTGPFPGAPGAHGSRAGQGRQNTKHLVVGSLDPTQSSLKGILLQLNRRRTIQNRASCPPRAHHLCTTIQSKSTNSDTVDRTWRFQNSGTLPGRTIRQRRAKCLPCFYPLTYYARPREYIEDRPDPLVMVINLVISLGGLPVPSKSDGVLDMITVIKRSVVHCTRKIPQDRRRILTPAGSAGLTGVVDVMMMETCTMGTSPRQWAIRRVQVMTAWSAFGHHNVLSACVTDYKHS</sequence>
<gene>
    <name evidence="2" type="ORF">QR685DRAFT_569524</name>
</gene>
<dbReference type="EMBL" id="JAVLET010000002">
    <property type="protein sequence ID" value="KAL0473462.1"/>
    <property type="molecule type" value="Genomic_DNA"/>
</dbReference>
<name>A0ABR3DLG8_NEUIN</name>
<evidence type="ECO:0000256" key="1">
    <source>
        <dbReference type="SAM" id="MobiDB-lite"/>
    </source>
</evidence>